<dbReference type="Proteomes" id="UP000782610">
    <property type="component" value="Unassembled WGS sequence"/>
</dbReference>
<sequence>MEIGGTYPMLYAFFDAAGRLRRDAVSRQVSAALASGASGIAVLGLGTEVAKLGRDERRQLVEWTLADVAGRRPVAVTVADGNIPDMIESARFARAAGAAWLILQPPRPPASGADLIAFFGAVADSVDCPIGIQNAPEFLGIGLSPADLLALNAAHPNVTVVKAESTALTVAGVIEQVGGRMKVFNGRAGFELLDNLRAGVDGMIPGTETIDLQVGIERAMRSGNETLAADLYRKVLPVIAFAMQGLGTFLLYGKLIAAERLGIAPSENRIPSDTATPTGLAWAKRFAAELGPLPA</sequence>
<comment type="similarity">
    <text evidence="1 3">Belongs to the DapA family.</text>
</comment>
<gene>
    <name evidence="5" type="ORF">HY834_20160</name>
</gene>
<protein>
    <submittedName>
        <fullName evidence="5">Dihydrodipicolinate synthase family protein</fullName>
    </submittedName>
</protein>
<reference evidence="5" key="1">
    <citation type="submission" date="2020-07" db="EMBL/GenBank/DDBJ databases">
        <title>Huge and variable diversity of episymbiotic CPR bacteria and DPANN archaea in groundwater ecosystems.</title>
        <authorList>
            <person name="He C.Y."/>
            <person name="Keren R."/>
            <person name="Whittaker M."/>
            <person name="Farag I.F."/>
            <person name="Doudna J."/>
            <person name="Cate J.H.D."/>
            <person name="Banfield J.F."/>
        </authorList>
    </citation>
    <scope>NUCLEOTIDE SEQUENCE</scope>
    <source>
        <strain evidence="5">NC_groundwater_1586_Pr3_B-0.1um_66_15</strain>
    </source>
</reference>
<dbReference type="PANTHER" id="PTHR12128">
    <property type="entry name" value="DIHYDRODIPICOLINATE SYNTHASE"/>
    <property type="match status" value="1"/>
</dbReference>
<evidence type="ECO:0000256" key="4">
    <source>
        <dbReference type="PIRSR" id="PIRSR001365-2"/>
    </source>
</evidence>
<proteinExistence type="inferred from homology"/>
<evidence type="ECO:0000256" key="2">
    <source>
        <dbReference type="ARBA" id="ARBA00023239"/>
    </source>
</evidence>
<evidence type="ECO:0000313" key="5">
    <source>
        <dbReference type="EMBL" id="MBI4924055.1"/>
    </source>
</evidence>
<dbReference type="EMBL" id="JACRAF010000068">
    <property type="protein sequence ID" value="MBI4924055.1"/>
    <property type="molecule type" value="Genomic_DNA"/>
</dbReference>
<dbReference type="InterPro" id="IPR013785">
    <property type="entry name" value="Aldolase_TIM"/>
</dbReference>
<comment type="caution">
    <text evidence="5">The sequence shown here is derived from an EMBL/GenBank/DDBJ whole genome shotgun (WGS) entry which is preliminary data.</text>
</comment>
<name>A0A933L817_9HYPH</name>
<organism evidence="5 6">
    <name type="scientific">Devosia nanyangense</name>
    <dbReference type="NCBI Taxonomy" id="1228055"/>
    <lineage>
        <taxon>Bacteria</taxon>
        <taxon>Pseudomonadati</taxon>
        <taxon>Pseudomonadota</taxon>
        <taxon>Alphaproteobacteria</taxon>
        <taxon>Hyphomicrobiales</taxon>
        <taxon>Devosiaceae</taxon>
        <taxon>Devosia</taxon>
    </lineage>
</organism>
<accession>A0A933L817</accession>
<keyword evidence="2 3" id="KW-0456">Lyase</keyword>
<dbReference type="PIRSF" id="PIRSF001365">
    <property type="entry name" value="DHDPS"/>
    <property type="match status" value="1"/>
</dbReference>
<dbReference type="CDD" id="cd00408">
    <property type="entry name" value="DHDPS-like"/>
    <property type="match status" value="1"/>
</dbReference>
<evidence type="ECO:0000256" key="1">
    <source>
        <dbReference type="ARBA" id="ARBA00007592"/>
    </source>
</evidence>
<feature type="binding site" evidence="4">
    <location>
        <position position="204"/>
    </location>
    <ligand>
        <name>pyruvate</name>
        <dbReference type="ChEBI" id="CHEBI:15361"/>
    </ligand>
</feature>
<evidence type="ECO:0000313" key="6">
    <source>
        <dbReference type="Proteomes" id="UP000782610"/>
    </source>
</evidence>
<dbReference type="InterPro" id="IPR002220">
    <property type="entry name" value="DapA-like"/>
</dbReference>
<dbReference type="SUPFAM" id="SSF51569">
    <property type="entry name" value="Aldolase"/>
    <property type="match status" value="1"/>
</dbReference>
<evidence type="ECO:0000256" key="3">
    <source>
        <dbReference type="PIRNR" id="PIRNR001365"/>
    </source>
</evidence>
<dbReference type="Pfam" id="PF00701">
    <property type="entry name" value="DHDPS"/>
    <property type="match status" value="1"/>
</dbReference>
<dbReference type="GO" id="GO:0008840">
    <property type="term" value="F:4-hydroxy-tetrahydrodipicolinate synthase activity"/>
    <property type="evidence" value="ECO:0007669"/>
    <property type="project" value="TreeGrafter"/>
</dbReference>
<dbReference type="Gene3D" id="3.20.20.70">
    <property type="entry name" value="Aldolase class I"/>
    <property type="match status" value="1"/>
</dbReference>
<dbReference type="SMART" id="SM01130">
    <property type="entry name" value="DHDPS"/>
    <property type="match status" value="1"/>
</dbReference>
<dbReference type="AlphaFoldDB" id="A0A933L817"/>
<dbReference type="PANTHER" id="PTHR12128:SF66">
    <property type="entry name" value="4-HYDROXY-2-OXOGLUTARATE ALDOLASE, MITOCHONDRIAL"/>
    <property type="match status" value="1"/>
</dbReference>
<dbReference type="GO" id="GO:0005829">
    <property type="term" value="C:cytosol"/>
    <property type="evidence" value="ECO:0007669"/>
    <property type="project" value="TreeGrafter"/>
</dbReference>